<dbReference type="OrthoDB" id="1272441at2759"/>
<keyword evidence="5" id="KW-0539">Nucleus</keyword>
<feature type="domain" description="Transcription factor CBF/NF-Y/archaeal histone" evidence="8">
    <location>
        <begin position="432"/>
        <end position="494"/>
    </location>
</feature>
<evidence type="ECO:0000256" key="1">
    <source>
        <dbReference type="ARBA" id="ARBA00004123"/>
    </source>
</evidence>
<evidence type="ECO:0000256" key="4">
    <source>
        <dbReference type="ARBA" id="ARBA00023163"/>
    </source>
</evidence>
<evidence type="ECO:0000313" key="10">
    <source>
        <dbReference type="Proteomes" id="UP001165122"/>
    </source>
</evidence>
<dbReference type="InterPro" id="IPR003958">
    <property type="entry name" value="CBFA_NFYB_domain"/>
</dbReference>
<evidence type="ECO:0000313" key="9">
    <source>
        <dbReference type="EMBL" id="GMI18147.1"/>
    </source>
</evidence>
<name>A0A9W7FTP5_9STRA</name>
<gene>
    <name evidence="9" type="ORF">TrLO_g4615</name>
</gene>
<comment type="subcellular location">
    <subcellularLocation>
        <location evidence="1">Nucleus</location>
    </subcellularLocation>
</comment>
<dbReference type="CDD" id="cd22908">
    <property type="entry name" value="HFD_NFYC-like"/>
    <property type="match status" value="1"/>
</dbReference>
<feature type="compositionally biased region" description="Basic and acidic residues" evidence="7">
    <location>
        <begin position="1"/>
        <end position="14"/>
    </location>
</feature>
<keyword evidence="3" id="KW-0238">DNA-binding</keyword>
<dbReference type="PANTHER" id="PTHR10252:SF8">
    <property type="entry name" value="NUCLEAR TRANSCRIPTION FACTOR Y SUBUNIT GAMMA"/>
    <property type="match status" value="1"/>
</dbReference>
<dbReference type="AlphaFoldDB" id="A0A9W7FTP5"/>
<keyword evidence="2" id="KW-0805">Transcription regulation</keyword>
<evidence type="ECO:0000256" key="5">
    <source>
        <dbReference type="ARBA" id="ARBA00023242"/>
    </source>
</evidence>
<protein>
    <recommendedName>
        <fullName evidence="8">Transcription factor CBF/NF-Y/archaeal histone domain-containing protein</fullName>
    </recommendedName>
</protein>
<keyword evidence="10" id="KW-1185">Reference proteome</keyword>
<dbReference type="Pfam" id="PF00808">
    <property type="entry name" value="CBFD_NFYB_HMF"/>
    <property type="match status" value="1"/>
</dbReference>
<evidence type="ECO:0000256" key="2">
    <source>
        <dbReference type="ARBA" id="ARBA00023015"/>
    </source>
</evidence>
<dbReference type="GO" id="GO:0000981">
    <property type="term" value="F:DNA-binding transcription factor activity, RNA polymerase II-specific"/>
    <property type="evidence" value="ECO:0007669"/>
    <property type="project" value="TreeGrafter"/>
</dbReference>
<dbReference type="Proteomes" id="UP001165122">
    <property type="component" value="Unassembled WGS sequence"/>
</dbReference>
<dbReference type="FunFam" id="1.10.20.10:FF:000006">
    <property type="entry name" value="Nuclear transcription factor Y subunit gamma"/>
    <property type="match status" value="1"/>
</dbReference>
<comment type="similarity">
    <text evidence="6">Belongs to the NFYC/HAP5 subunit family.</text>
</comment>
<comment type="caution">
    <text evidence="9">The sequence shown here is derived from an EMBL/GenBank/DDBJ whole genome shotgun (WGS) entry which is preliminary data.</text>
</comment>
<organism evidence="9 10">
    <name type="scientific">Triparma laevis f. longispina</name>
    <dbReference type="NCBI Taxonomy" id="1714387"/>
    <lineage>
        <taxon>Eukaryota</taxon>
        <taxon>Sar</taxon>
        <taxon>Stramenopiles</taxon>
        <taxon>Ochrophyta</taxon>
        <taxon>Bolidophyceae</taxon>
        <taxon>Parmales</taxon>
        <taxon>Triparmaceae</taxon>
        <taxon>Triparma</taxon>
    </lineage>
</organism>
<dbReference type="InterPro" id="IPR050568">
    <property type="entry name" value="Transcr_DNA_Rep_Reg"/>
</dbReference>
<dbReference type="GO" id="GO:0005634">
    <property type="term" value="C:nucleus"/>
    <property type="evidence" value="ECO:0007669"/>
    <property type="project" value="UniProtKB-SubCell"/>
</dbReference>
<dbReference type="Gene3D" id="1.10.20.10">
    <property type="entry name" value="Histone, subunit A"/>
    <property type="match status" value="1"/>
</dbReference>
<dbReference type="SUPFAM" id="SSF47113">
    <property type="entry name" value="Histone-fold"/>
    <property type="match status" value="1"/>
</dbReference>
<dbReference type="EMBL" id="BRXW01000321">
    <property type="protein sequence ID" value="GMI18147.1"/>
    <property type="molecule type" value="Genomic_DNA"/>
</dbReference>
<keyword evidence="4" id="KW-0804">Transcription</keyword>
<evidence type="ECO:0000256" key="3">
    <source>
        <dbReference type="ARBA" id="ARBA00023125"/>
    </source>
</evidence>
<evidence type="ECO:0000256" key="7">
    <source>
        <dbReference type="SAM" id="MobiDB-lite"/>
    </source>
</evidence>
<reference evidence="10" key="1">
    <citation type="journal article" date="2023" name="Commun. Biol.">
        <title>Genome analysis of Parmales, the sister group of diatoms, reveals the evolutionary specialization of diatoms from phago-mixotrophs to photoautotrophs.</title>
        <authorList>
            <person name="Ban H."/>
            <person name="Sato S."/>
            <person name="Yoshikawa S."/>
            <person name="Yamada K."/>
            <person name="Nakamura Y."/>
            <person name="Ichinomiya M."/>
            <person name="Sato N."/>
            <person name="Blanc-Mathieu R."/>
            <person name="Endo H."/>
            <person name="Kuwata A."/>
            <person name="Ogata H."/>
        </authorList>
    </citation>
    <scope>NUCLEOTIDE SEQUENCE [LARGE SCALE GENOMIC DNA]</scope>
    <source>
        <strain evidence="10">NIES 3700</strain>
    </source>
</reference>
<feature type="region of interest" description="Disordered" evidence="7">
    <location>
        <begin position="1"/>
        <end position="70"/>
    </location>
</feature>
<dbReference type="PANTHER" id="PTHR10252">
    <property type="entry name" value="HISTONE-LIKE TRANSCRIPTION FACTOR CCAAT-RELATED"/>
    <property type="match status" value="1"/>
</dbReference>
<feature type="compositionally biased region" description="Low complexity" evidence="7">
    <location>
        <begin position="16"/>
        <end position="47"/>
    </location>
</feature>
<sequence>MEHLVSATIKKEEEQQQQQLQAQQQQQQQQAQQQQQQQQQLHQQPQPTATDHTSSAPPPSAEDPNKPPAIYTYVVTTNPDLVTLANSIAVKLRHRATQEKANQTFSEMPSMTSVELSTHLTKSLADSISIEINGPQNQADKQSGMPPGAHANQIWYTASGMVQTSLKAIETMDTMGASSPNLLLQAMSLGQIDNMSRSQAEGIINLQMPTPDPTNGDALREREMSVRLQEQALQYCHVENQRKRSILLDPFVAMRQQVEELGQRLDALYALKLNELNLQQQARQNQQQVSQKQAEEQYKEAKIQHMKTVRSQRPPMKELQIEETETVLLKNTLDQFRSFLQQQQTLHDQFDVVNKPDSPAAHAARAAAAQATAGGVPGAIKGEFDPDHVEIDPAMYLARLKEQLGEFWTKHEQDMEALEIGTEQDFKNHNDLPLARIKRIMKSDEDVRMISAEAPVLFAKACEMFILELTLRSWCYSEQNKRRTLQKEDIQTAIKKTEIFDFLVEVVYGNAEELKIPPTGP</sequence>
<proteinExistence type="inferred from homology"/>
<dbReference type="InterPro" id="IPR009072">
    <property type="entry name" value="Histone-fold"/>
</dbReference>
<evidence type="ECO:0000259" key="8">
    <source>
        <dbReference type="Pfam" id="PF00808"/>
    </source>
</evidence>
<dbReference type="GO" id="GO:0000978">
    <property type="term" value="F:RNA polymerase II cis-regulatory region sequence-specific DNA binding"/>
    <property type="evidence" value="ECO:0007669"/>
    <property type="project" value="TreeGrafter"/>
</dbReference>
<dbReference type="GO" id="GO:0046982">
    <property type="term" value="F:protein heterodimerization activity"/>
    <property type="evidence" value="ECO:0007669"/>
    <property type="project" value="InterPro"/>
</dbReference>
<accession>A0A9W7FTP5</accession>
<evidence type="ECO:0000256" key="6">
    <source>
        <dbReference type="ARBA" id="ARBA00038129"/>
    </source>
</evidence>